<dbReference type="InterPro" id="IPR054173">
    <property type="entry name" value="ThiI_fer"/>
</dbReference>
<evidence type="ECO:0000313" key="4">
    <source>
        <dbReference type="Proteomes" id="UP000678237"/>
    </source>
</evidence>
<gene>
    <name evidence="3" type="ORF">J4203_00780</name>
</gene>
<dbReference type="CDD" id="cd11716">
    <property type="entry name" value="THUMP_ThiI"/>
    <property type="match status" value="1"/>
</dbReference>
<evidence type="ECO:0000259" key="2">
    <source>
        <dbReference type="PROSITE" id="PS51165"/>
    </source>
</evidence>
<sequence>MNGIDCLLVKAGAEIGIKSLPVRRKIVQRLKDNLRMALKKNRCAFETVKSTGLVLHVDGVNPREAVPILQRVFGVNSVIHAKRFADPTLDRVCEKALPFALARVNAGTQFAVRAHRVGKHAFSSKDIEVKLGRMVLDAQPNAKVNLDHPDAVIEVEVRDETFYLCVEERPGPGGYPVGVQGNVGVFFEGNPLEVFAAWLVMKRGCTVYPIVAGDETKVAALLARLVPWNSGMQFKAYPASRLAQAIEAEGLTAFVKADDAPDVQAMQAFDKTVPLPVLRPLLLYPEGLAKAQRQLIEALP</sequence>
<keyword evidence="1" id="KW-0694">RNA-binding</keyword>
<dbReference type="Gene3D" id="3.40.50.620">
    <property type="entry name" value="HUPs"/>
    <property type="match status" value="1"/>
</dbReference>
<dbReference type="SMART" id="SM00981">
    <property type="entry name" value="THUMP"/>
    <property type="match status" value="1"/>
</dbReference>
<dbReference type="GO" id="GO:0005829">
    <property type="term" value="C:cytosol"/>
    <property type="evidence" value="ECO:0007669"/>
    <property type="project" value="TreeGrafter"/>
</dbReference>
<dbReference type="InterPro" id="IPR049962">
    <property type="entry name" value="THUMP_ThiI"/>
</dbReference>
<name>A0A8T4L687_9ARCH</name>
<dbReference type="Pfam" id="PF22025">
    <property type="entry name" value="ThiI_fer"/>
    <property type="match status" value="1"/>
</dbReference>
<dbReference type="SUPFAM" id="SSF143437">
    <property type="entry name" value="THUMP domain-like"/>
    <property type="match status" value="1"/>
</dbReference>
<comment type="caution">
    <text evidence="3">The sequence shown here is derived from an EMBL/GenBank/DDBJ whole genome shotgun (WGS) entry which is preliminary data.</text>
</comment>
<dbReference type="InterPro" id="IPR014729">
    <property type="entry name" value="Rossmann-like_a/b/a_fold"/>
</dbReference>
<dbReference type="EMBL" id="JAGVWE010000002">
    <property type="protein sequence ID" value="MBS3062381.1"/>
    <property type="molecule type" value="Genomic_DNA"/>
</dbReference>
<reference evidence="3" key="1">
    <citation type="submission" date="2021-03" db="EMBL/GenBank/DDBJ databases">
        <authorList>
            <person name="Jaffe A."/>
        </authorList>
    </citation>
    <scope>NUCLEOTIDE SEQUENCE</scope>
    <source>
        <strain evidence="3">RIFCSPLOWO2_01_FULL_58_19</strain>
    </source>
</reference>
<dbReference type="InterPro" id="IPR050102">
    <property type="entry name" value="tRNA_sulfurtransferase_ThiI"/>
</dbReference>
<evidence type="ECO:0000256" key="1">
    <source>
        <dbReference type="PROSITE-ProRule" id="PRU00529"/>
    </source>
</evidence>
<organism evidence="3 4">
    <name type="scientific">Candidatus Iainarchaeum sp</name>
    <dbReference type="NCBI Taxonomy" id="3101447"/>
    <lineage>
        <taxon>Archaea</taxon>
        <taxon>Candidatus Iainarchaeota</taxon>
        <taxon>Candidatus Iainarchaeia</taxon>
        <taxon>Candidatus Iainarchaeales</taxon>
        <taxon>Candidatus Iainarchaeaceae</taxon>
        <taxon>Candidatus Iainarchaeum</taxon>
    </lineage>
</organism>
<accession>A0A8T4L687</accession>
<dbReference type="PANTHER" id="PTHR43209">
    <property type="entry name" value="TRNA SULFURTRANSFERASE"/>
    <property type="match status" value="1"/>
</dbReference>
<dbReference type="GO" id="GO:0003723">
    <property type="term" value="F:RNA binding"/>
    <property type="evidence" value="ECO:0007669"/>
    <property type="project" value="UniProtKB-UniRule"/>
</dbReference>
<evidence type="ECO:0000313" key="3">
    <source>
        <dbReference type="EMBL" id="MBS3062381.1"/>
    </source>
</evidence>
<dbReference type="AlphaFoldDB" id="A0A8T4L687"/>
<dbReference type="GO" id="GO:0052837">
    <property type="term" value="P:thiazole biosynthetic process"/>
    <property type="evidence" value="ECO:0007669"/>
    <property type="project" value="TreeGrafter"/>
</dbReference>
<dbReference type="InterPro" id="IPR004114">
    <property type="entry name" value="THUMP_dom"/>
</dbReference>
<dbReference type="Proteomes" id="UP000678237">
    <property type="component" value="Unassembled WGS sequence"/>
</dbReference>
<dbReference type="Gene3D" id="3.30.2130.30">
    <property type="match status" value="1"/>
</dbReference>
<dbReference type="PROSITE" id="PS51165">
    <property type="entry name" value="THUMP"/>
    <property type="match status" value="1"/>
</dbReference>
<reference evidence="3" key="2">
    <citation type="submission" date="2021-05" db="EMBL/GenBank/DDBJ databases">
        <title>Protein family content uncovers lineage relationships and bacterial pathway maintenance mechanisms in DPANN archaea.</title>
        <authorList>
            <person name="Castelle C.J."/>
            <person name="Meheust R."/>
            <person name="Jaffe A.L."/>
            <person name="Seitz K."/>
            <person name="Gong X."/>
            <person name="Baker B.J."/>
            <person name="Banfield J.F."/>
        </authorList>
    </citation>
    <scope>NUCLEOTIDE SEQUENCE</scope>
    <source>
        <strain evidence="3">RIFCSPLOWO2_01_FULL_58_19</strain>
    </source>
</reference>
<feature type="domain" description="THUMP" evidence="2">
    <location>
        <begin position="63"/>
        <end position="168"/>
    </location>
</feature>
<dbReference type="PANTHER" id="PTHR43209:SF1">
    <property type="entry name" value="TRNA SULFURTRANSFERASE"/>
    <property type="match status" value="1"/>
</dbReference>
<protein>
    <recommendedName>
        <fullName evidence="2">THUMP domain-containing protein</fullName>
    </recommendedName>
</protein>
<dbReference type="Pfam" id="PF02926">
    <property type="entry name" value="THUMP"/>
    <property type="match status" value="1"/>
</dbReference>
<dbReference type="GO" id="GO:0002937">
    <property type="term" value="P:tRNA 4-thiouridine biosynthesis"/>
    <property type="evidence" value="ECO:0007669"/>
    <property type="project" value="TreeGrafter"/>
</dbReference>
<proteinExistence type="predicted"/>